<dbReference type="Proteomes" id="UP000305451">
    <property type="component" value="Unassembled WGS sequence"/>
</dbReference>
<accession>A0A4S2HB92</accession>
<organism evidence="2 3">
    <name type="scientific">Marinicauda pacifica</name>
    <dbReference type="NCBI Taxonomy" id="1133559"/>
    <lineage>
        <taxon>Bacteria</taxon>
        <taxon>Pseudomonadati</taxon>
        <taxon>Pseudomonadota</taxon>
        <taxon>Alphaproteobacteria</taxon>
        <taxon>Maricaulales</taxon>
        <taxon>Maricaulaceae</taxon>
        <taxon>Marinicauda</taxon>
    </lineage>
</organism>
<proteinExistence type="predicted"/>
<comment type="caution">
    <text evidence="2">The sequence shown here is derived from an EMBL/GenBank/DDBJ whole genome shotgun (WGS) entry which is preliminary data.</text>
</comment>
<reference evidence="2 3" key="1">
    <citation type="journal article" date="2013" name="Int. J. Syst. Evol. Microbiol.">
        <title>Marinicauda pacifica gen. nov., sp. nov., a prosthecate alphaproteobacterium of the family Hyphomonadaceae isolated from deep seawater.</title>
        <authorList>
            <person name="Zhang X.Y."/>
            <person name="Li G.W."/>
            <person name="Wang C.S."/>
            <person name="Zhang Y.J."/>
            <person name="Xu X.W."/>
            <person name="Li H."/>
            <person name="Liu A."/>
            <person name="Liu C."/>
            <person name="Xie B.B."/>
            <person name="Qin Q.L."/>
            <person name="Xu Z."/>
            <person name="Chen X.L."/>
            <person name="Zhou B.C."/>
            <person name="Zhang Y.Z."/>
        </authorList>
    </citation>
    <scope>NUCLEOTIDE SEQUENCE [LARGE SCALE GENOMIC DNA]</scope>
    <source>
        <strain evidence="2 3">P-1 km-3</strain>
    </source>
</reference>
<dbReference type="RefSeq" id="WP_135944507.1">
    <property type="nucleotide sequence ID" value="NZ_BMEI01000002.1"/>
</dbReference>
<dbReference type="InterPro" id="IPR036465">
    <property type="entry name" value="vWFA_dom_sf"/>
</dbReference>
<dbReference type="PROSITE" id="PS50234">
    <property type="entry name" value="VWFA"/>
    <property type="match status" value="1"/>
</dbReference>
<dbReference type="Gene3D" id="3.40.50.410">
    <property type="entry name" value="von Willebrand factor, type A domain"/>
    <property type="match status" value="2"/>
</dbReference>
<evidence type="ECO:0000313" key="2">
    <source>
        <dbReference type="EMBL" id="TGY92911.1"/>
    </source>
</evidence>
<evidence type="ECO:0000259" key="1">
    <source>
        <dbReference type="PROSITE" id="PS50234"/>
    </source>
</evidence>
<feature type="domain" description="VWFA" evidence="1">
    <location>
        <begin position="163"/>
        <end position="440"/>
    </location>
</feature>
<gene>
    <name evidence="2" type="ORF">E5162_07530</name>
</gene>
<dbReference type="EMBL" id="SRXV01000002">
    <property type="protein sequence ID" value="TGY92911.1"/>
    <property type="molecule type" value="Genomic_DNA"/>
</dbReference>
<dbReference type="SUPFAM" id="SSF53300">
    <property type="entry name" value="vWA-like"/>
    <property type="match status" value="1"/>
</dbReference>
<protein>
    <submittedName>
        <fullName evidence="2">Pilus assembly protein</fullName>
    </submittedName>
</protein>
<keyword evidence="3" id="KW-1185">Reference proteome</keyword>
<dbReference type="Pfam" id="PF13400">
    <property type="entry name" value="Tad"/>
    <property type="match status" value="1"/>
</dbReference>
<dbReference type="OrthoDB" id="7522752at2"/>
<name>A0A4S2HB92_9PROT</name>
<dbReference type="InterPro" id="IPR028087">
    <property type="entry name" value="Tad_N"/>
</dbReference>
<dbReference type="InterPro" id="IPR002035">
    <property type="entry name" value="VWF_A"/>
</dbReference>
<sequence length="447" mass="48414">MRINLGFSIKALTPGLARVIAALARRLSAFPRATAANIAISYALALAPITTAIGGALDYTRGVMLGTEIQNALDSGVLAAASLTQDRDPDTVVRAYVEAALSDHPDLVGALRLDVTSSTSFNSRRVQATASVDTPTLMLGLIGVRNLTISRTSEAVEEVRDIEISLVLDVSGSMGGSKISALRDAASEFIDVVLDDSRQERTSVSVIPYNGGVRLPDYVNEELNEDFDESGCPDMGEDHSQVIPFGDLPTINPLEWTGEEMTGHRSSSHCPQRHMESIFLRNSPGQLKSLIGGLDASGNTGLDVATGWGVRALDPSWRGRLGGQFGPRPVDFGDRDTVKVLVVMTDGAATAQQRTELTRSWWSWSWSAYELYSARTAREKMIEACSYAKDRGVVVYTIAFQLSGNTNRDLMRNCASRAETFYNVENTDIQSAFDAIASDINQLRIAR</sequence>
<dbReference type="AlphaFoldDB" id="A0A4S2HB92"/>
<dbReference type="CDD" id="cd00198">
    <property type="entry name" value="vWFA"/>
    <property type="match status" value="1"/>
</dbReference>
<evidence type="ECO:0000313" key="3">
    <source>
        <dbReference type="Proteomes" id="UP000305451"/>
    </source>
</evidence>